<dbReference type="Gene3D" id="3.30.900.10">
    <property type="entry name" value="HORMA domain"/>
    <property type="match status" value="1"/>
</dbReference>
<dbReference type="GeneTree" id="ENSGT00390000018130"/>
<reference evidence="8" key="2">
    <citation type="submission" date="2021-03" db="UniProtKB">
        <authorList>
            <consortium name="Ensembl"/>
        </authorList>
    </citation>
    <scope>IDENTIFICATION</scope>
</reference>
<sequence>MATTQMHRNTVNTVILPNRVTTETQSLVLVKRLLAVSVSCITYLRGLFPEYAYGTRYLEDICVKILREDKSCPGSTQLVKWMLGCYDALQKKYLRMVMLAIYTDPEDPQTVTECYQFKFKYTAFGPTMDFVSNNGSSTSICSDVKRTSVMLIRKLYVLMQNLGPLPNDVYLTMKLFYYDEVTPADYQPPGFKEGNCEGLMFEGEPMYLNVGEVATPFHVLKVKVTTEKERMESIEKSILKKPASKAPPQTDMSKEEPEGQINDETAQDNEANQDRDDMETLKVEALNLTCQEDGNLQSDDSQKSALANSQKEELSQVTPVPYGRKTRSGRIFPKPDFEIRAQKASARTSKESQQARKSAEKKSQPFEITGSQEDRAVAKRRKFSEPKTPFK</sequence>
<dbReference type="Pfam" id="PF02301">
    <property type="entry name" value="HORMA"/>
    <property type="match status" value="1"/>
</dbReference>
<feature type="region of interest" description="Disordered" evidence="6">
    <location>
        <begin position="235"/>
        <end position="275"/>
    </location>
</feature>
<dbReference type="Ensembl" id="ENSXETT00000108816">
    <property type="protein sequence ID" value="ENSXETP00000119303"/>
    <property type="gene ID" value="ENSXETG00000008913"/>
</dbReference>
<organism evidence="8">
    <name type="scientific">Xenopus tropicalis</name>
    <name type="common">Western clawed frog</name>
    <name type="synonym">Silurana tropicalis</name>
    <dbReference type="NCBI Taxonomy" id="8364"/>
    <lineage>
        <taxon>Eukaryota</taxon>
        <taxon>Metazoa</taxon>
        <taxon>Chordata</taxon>
        <taxon>Craniata</taxon>
        <taxon>Vertebrata</taxon>
        <taxon>Euteleostomi</taxon>
        <taxon>Amphibia</taxon>
        <taxon>Batrachia</taxon>
        <taxon>Anura</taxon>
        <taxon>Pipoidea</taxon>
        <taxon>Pipidae</taxon>
        <taxon>Xenopodinae</taxon>
        <taxon>Xenopus</taxon>
        <taxon>Silurana</taxon>
    </lineage>
</organism>
<keyword evidence="5" id="KW-0469">Meiosis</keyword>
<feature type="region of interest" description="Disordered" evidence="6">
    <location>
        <begin position="293"/>
        <end position="391"/>
    </location>
</feature>
<name>A0A803KFU0_XENTR</name>
<gene>
    <name evidence="8" type="primary">hormad1</name>
</gene>
<evidence type="ECO:0000256" key="4">
    <source>
        <dbReference type="ARBA" id="ARBA00023242"/>
    </source>
</evidence>
<dbReference type="InterPro" id="IPR051294">
    <property type="entry name" value="HORMA_MeioticProgression"/>
</dbReference>
<accession>A0A803KFU0</accession>
<keyword evidence="4" id="KW-0539">Nucleus</keyword>
<dbReference type="PANTHER" id="PTHR48225:SF7">
    <property type="entry name" value="MEIOSIS-SPECIFIC PROTEIN HOP1"/>
    <property type="match status" value="1"/>
</dbReference>
<dbReference type="InParanoid" id="A0A803KFU0"/>
<dbReference type="Bgee" id="ENSXETG00000008913">
    <property type="expression patterns" value="Expressed in testis and 5 other cell types or tissues"/>
</dbReference>
<dbReference type="PANTHER" id="PTHR48225">
    <property type="entry name" value="HORMA DOMAIN-CONTAINING PROTEIN 1"/>
    <property type="match status" value="1"/>
</dbReference>
<evidence type="ECO:0000259" key="7">
    <source>
        <dbReference type="PROSITE" id="PS50815"/>
    </source>
</evidence>
<evidence type="ECO:0000313" key="8">
    <source>
        <dbReference type="Ensembl" id="ENSXETP00000119303"/>
    </source>
</evidence>
<protein>
    <submittedName>
        <fullName evidence="8">HORMA domain-containing 1</fullName>
    </submittedName>
</protein>
<feature type="compositionally biased region" description="Polar residues" evidence="6">
    <location>
        <begin position="293"/>
        <end position="309"/>
    </location>
</feature>
<dbReference type="GO" id="GO:0051321">
    <property type="term" value="P:meiotic cell cycle"/>
    <property type="evidence" value="ECO:0007669"/>
    <property type="project" value="UniProtKB-KW"/>
</dbReference>
<evidence type="ECO:0000256" key="6">
    <source>
        <dbReference type="SAM" id="MobiDB-lite"/>
    </source>
</evidence>
<dbReference type="GO" id="GO:0005634">
    <property type="term" value="C:nucleus"/>
    <property type="evidence" value="ECO:0007669"/>
    <property type="project" value="UniProtKB-SubCell"/>
</dbReference>
<dbReference type="InterPro" id="IPR003511">
    <property type="entry name" value="HORMA_dom"/>
</dbReference>
<dbReference type="InterPro" id="IPR036570">
    <property type="entry name" value="HORMA_dom_sf"/>
</dbReference>
<evidence type="ECO:0000256" key="1">
    <source>
        <dbReference type="ARBA" id="ARBA00004123"/>
    </source>
</evidence>
<dbReference type="FunFam" id="3.30.900.10:FF:000006">
    <property type="entry name" value="HORMA domain-containing protein 1"/>
    <property type="match status" value="1"/>
</dbReference>
<dbReference type="SUPFAM" id="SSF56019">
    <property type="entry name" value="The spindle assembly checkpoint protein mad2"/>
    <property type="match status" value="1"/>
</dbReference>
<keyword evidence="3" id="KW-0158">Chromosome</keyword>
<evidence type="ECO:0000256" key="3">
    <source>
        <dbReference type="ARBA" id="ARBA00022454"/>
    </source>
</evidence>
<dbReference type="FunCoup" id="A0A803KFU0">
    <property type="interactions" value="321"/>
</dbReference>
<comment type="subcellular location">
    <subcellularLocation>
        <location evidence="2">Chromosome</location>
    </subcellularLocation>
    <subcellularLocation>
        <location evidence="1">Nucleus</location>
    </subcellularLocation>
</comment>
<dbReference type="GO" id="GO:0005694">
    <property type="term" value="C:chromosome"/>
    <property type="evidence" value="ECO:0007669"/>
    <property type="project" value="UniProtKB-SubCell"/>
</dbReference>
<evidence type="ECO:0000256" key="2">
    <source>
        <dbReference type="ARBA" id="ARBA00004286"/>
    </source>
</evidence>
<dbReference type="AlphaFoldDB" id="A0A803KFU0"/>
<evidence type="ECO:0000256" key="5">
    <source>
        <dbReference type="ARBA" id="ARBA00023254"/>
    </source>
</evidence>
<feature type="domain" description="HORMA" evidence="7">
    <location>
        <begin position="24"/>
        <end position="224"/>
    </location>
</feature>
<dbReference type="PROSITE" id="PS50815">
    <property type="entry name" value="HORMA"/>
    <property type="match status" value="1"/>
</dbReference>
<dbReference type="Xenbase" id="XB-GENE-986780">
    <property type="gene designation" value="hormad1"/>
</dbReference>
<reference evidence="8" key="1">
    <citation type="journal article" date="2010" name="Science">
        <title>The genome of the Western clawed frog Xenopus tropicalis.</title>
        <authorList>
            <person name="Hellsten U."/>
            <person name="Harland R.M."/>
            <person name="Gilchrist M.J."/>
            <person name="Hendrix D."/>
            <person name="Jurka J."/>
            <person name="Kapitonov V."/>
            <person name="Ovcharenko I."/>
            <person name="Putnam N.H."/>
            <person name="Shu S."/>
            <person name="Taher L."/>
            <person name="Blitz I.L."/>
            <person name="Blumberg B."/>
            <person name="Dichmann D.S."/>
            <person name="Dubchak I."/>
            <person name="Amaya E."/>
            <person name="Detter J.C."/>
            <person name="Fletcher R."/>
            <person name="Gerhard D.S."/>
            <person name="Goodstein D."/>
            <person name="Graves T."/>
            <person name="Grigoriev I.V."/>
            <person name="Grimwood J."/>
            <person name="Kawashima T."/>
            <person name="Lindquist E."/>
            <person name="Lucas S.M."/>
            <person name="Mead P.E."/>
            <person name="Mitros T."/>
            <person name="Ogino H."/>
            <person name="Ohta Y."/>
            <person name="Poliakov A.V."/>
            <person name="Pollet N."/>
            <person name="Robert J."/>
            <person name="Salamov A."/>
            <person name="Sater A.K."/>
            <person name="Schmutz J."/>
            <person name="Terry A."/>
            <person name="Vize P.D."/>
            <person name="Warren W.C."/>
            <person name="Wells D."/>
            <person name="Wills A."/>
            <person name="Wilson R.K."/>
            <person name="Zimmerman L.B."/>
            <person name="Zorn A.M."/>
            <person name="Grainger R."/>
            <person name="Grammer T."/>
            <person name="Khokha M.K."/>
            <person name="Richardson P.M."/>
            <person name="Rokhsar D.S."/>
        </authorList>
    </citation>
    <scope>NUCLEOTIDE SEQUENCE [LARGE SCALE GENOMIC DNA]</scope>
    <source>
        <strain evidence="8">Nigerian</strain>
    </source>
</reference>
<proteinExistence type="predicted"/>
<feature type="compositionally biased region" description="Basic and acidic residues" evidence="6">
    <location>
        <begin position="348"/>
        <end position="364"/>
    </location>
</feature>